<reference evidence="4 5" key="1">
    <citation type="submission" date="2019-06" db="EMBL/GenBank/DDBJ databases">
        <title>Whole genome shotgun sequence of Brevibacillus reuszeri NBRC 15719.</title>
        <authorList>
            <person name="Hosoyama A."/>
            <person name="Uohara A."/>
            <person name="Ohji S."/>
            <person name="Ichikawa N."/>
        </authorList>
    </citation>
    <scope>NUCLEOTIDE SEQUENCE [LARGE SCALE GENOMIC DNA]</scope>
    <source>
        <strain evidence="4 5">NBRC 15719</strain>
    </source>
</reference>
<dbReference type="PROSITE" id="PS51257">
    <property type="entry name" value="PROKAR_LIPOPROTEIN"/>
    <property type="match status" value="1"/>
</dbReference>
<dbReference type="Gene3D" id="3.40.50.1820">
    <property type="entry name" value="alpha/beta hydrolase"/>
    <property type="match status" value="1"/>
</dbReference>
<dbReference type="Pfam" id="PF00326">
    <property type="entry name" value="Peptidase_S9"/>
    <property type="match status" value="1"/>
</dbReference>
<keyword evidence="2" id="KW-0732">Signal</keyword>
<name>A0ABQ0TPK9_9BACL</name>
<dbReference type="PANTHER" id="PTHR42776:SF4">
    <property type="entry name" value="ACYLAMINO-ACID-RELEASING ENZYME"/>
    <property type="match status" value="1"/>
</dbReference>
<evidence type="ECO:0000256" key="2">
    <source>
        <dbReference type="SAM" id="SignalP"/>
    </source>
</evidence>
<comment type="caution">
    <text evidence="4">The sequence shown here is derived from an EMBL/GenBank/DDBJ whole genome shotgun (WGS) entry which is preliminary data.</text>
</comment>
<evidence type="ECO:0000313" key="4">
    <source>
        <dbReference type="EMBL" id="GED69766.1"/>
    </source>
</evidence>
<accession>A0ABQ0TPK9</accession>
<keyword evidence="5" id="KW-1185">Reference proteome</keyword>
<dbReference type="SUPFAM" id="SSF53474">
    <property type="entry name" value="alpha/beta-Hydrolases"/>
    <property type="match status" value="1"/>
</dbReference>
<organism evidence="4 5">
    <name type="scientific">Brevibacillus reuszeri</name>
    <dbReference type="NCBI Taxonomy" id="54915"/>
    <lineage>
        <taxon>Bacteria</taxon>
        <taxon>Bacillati</taxon>
        <taxon>Bacillota</taxon>
        <taxon>Bacilli</taxon>
        <taxon>Bacillales</taxon>
        <taxon>Paenibacillaceae</taxon>
        <taxon>Brevibacillus</taxon>
    </lineage>
</organism>
<feature type="domain" description="Peptidase S9 prolyl oligopeptidase catalytic" evidence="3">
    <location>
        <begin position="95"/>
        <end position="288"/>
    </location>
</feature>
<evidence type="ECO:0000256" key="1">
    <source>
        <dbReference type="ARBA" id="ARBA00022801"/>
    </source>
</evidence>
<dbReference type="InterPro" id="IPR029058">
    <property type="entry name" value="AB_hydrolase_fold"/>
</dbReference>
<dbReference type="EMBL" id="BJON01000014">
    <property type="protein sequence ID" value="GED69766.1"/>
    <property type="molecule type" value="Genomic_DNA"/>
</dbReference>
<gene>
    <name evidence="4" type="ORF">BRE01_34680</name>
</gene>
<dbReference type="PANTHER" id="PTHR42776">
    <property type="entry name" value="SERINE PEPTIDASE S9 FAMILY MEMBER"/>
    <property type="match status" value="1"/>
</dbReference>
<dbReference type="InterPro" id="IPR001375">
    <property type="entry name" value="Peptidase_S9_cat"/>
</dbReference>
<protein>
    <submittedName>
        <fullName evidence="4">Peptidase</fullName>
    </submittedName>
</protein>
<proteinExistence type="predicted"/>
<sequence length="295" mass="33481">MKKVNLLLPLLVVLFLLTSCTTNSDFETIEQSTIKGKDGVEIEVNKIRYNSDDTHVVGFILKPTRMQTEKLPVLIFNRGGNQEYRKLDENSIKYLAYLASHQYIVVASQYRGADGGEGQDEYGGKDVSDIINFSKLANHLSYADPSRKVLLGYSRGGMMSYLAIKQGIDVKVAAVIGAPSDLMKFSSERKEIKSLLDELIGNPETKKIEYEERSAVYWPEKLHVPSLILHGDNDLDVNVEHSKKLDERLNEFGMPHKLIVYPFGSHSLGNYYEEAHLEIFSWFDTHLEDKMLNDD</sequence>
<evidence type="ECO:0000313" key="5">
    <source>
        <dbReference type="Proteomes" id="UP000319578"/>
    </source>
</evidence>
<evidence type="ECO:0000259" key="3">
    <source>
        <dbReference type="Pfam" id="PF00326"/>
    </source>
</evidence>
<feature type="chain" id="PRO_5046696926" evidence="2">
    <location>
        <begin position="25"/>
        <end position="295"/>
    </location>
</feature>
<keyword evidence="1" id="KW-0378">Hydrolase</keyword>
<dbReference type="RefSeq" id="WP_049739770.1">
    <property type="nucleotide sequence ID" value="NZ_BJON01000014.1"/>
</dbReference>
<feature type="signal peptide" evidence="2">
    <location>
        <begin position="1"/>
        <end position="24"/>
    </location>
</feature>
<dbReference type="Proteomes" id="UP000319578">
    <property type="component" value="Unassembled WGS sequence"/>
</dbReference>